<dbReference type="EMBL" id="LSRX01000208">
    <property type="protein sequence ID" value="OLQ04514.1"/>
    <property type="molecule type" value="Genomic_DNA"/>
</dbReference>
<proteinExistence type="predicted"/>
<organism evidence="1 2">
    <name type="scientific">Symbiodinium microadriaticum</name>
    <name type="common">Dinoflagellate</name>
    <name type="synonym">Zooxanthella microadriatica</name>
    <dbReference type="NCBI Taxonomy" id="2951"/>
    <lineage>
        <taxon>Eukaryota</taxon>
        <taxon>Sar</taxon>
        <taxon>Alveolata</taxon>
        <taxon>Dinophyceae</taxon>
        <taxon>Suessiales</taxon>
        <taxon>Symbiodiniaceae</taxon>
        <taxon>Symbiodinium</taxon>
    </lineage>
</organism>
<evidence type="ECO:0000313" key="2">
    <source>
        <dbReference type="Proteomes" id="UP000186817"/>
    </source>
</evidence>
<name>A0A1Q9EAP4_SYMMI</name>
<dbReference type="OMA" id="DYHKWIN"/>
<protein>
    <submittedName>
        <fullName evidence="1">Uncharacterized protein</fullName>
    </submittedName>
</protein>
<evidence type="ECO:0000313" key="1">
    <source>
        <dbReference type="EMBL" id="OLQ04514.1"/>
    </source>
</evidence>
<keyword evidence="2" id="KW-1185">Reference proteome</keyword>
<accession>A0A1Q9EAP4</accession>
<comment type="caution">
    <text evidence="1">The sequence shown here is derived from an EMBL/GenBank/DDBJ whole genome shotgun (WGS) entry which is preliminary data.</text>
</comment>
<dbReference type="Proteomes" id="UP000186817">
    <property type="component" value="Unassembled WGS sequence"/>
</dbReference>
<dbReference type="OrthoDB" id="427138at2759"/>
<reference evidence="1 2" key="1">
    <citation type="submission" date="2016-02" db="EMBL/GenBank/DDBJ databases">
        <title>Genome analysis of coral dinoflagellate symbionts highlights evolutionary adaptations to a symbiotic lifestyle.</title>
        <authorList>
            <person name="Aranda M."/>
            <person name="Li Y."/>
            <person name="Liew Y.J."/>
            <person name="Baumgarten S."/>
            <person name="Simakov O."/>
            <person name="Wilson M."/>
            <person name="Piel J."/>
            <person name="Ashoor H."/>
            <person name="Bougouffa S."/>
            <person name="Bajic V.B."/>
            <person name="Ryu T."/>
            <person name="Ravasi T."/>
            <person name="Bayer T."/>
            <person name="Micklem G."/>
            <person name="Kim H."/>
            <person name="Bhak J."/>
            <person name="Lajeunesse T.C."/>
            <person name="Voolstra C.R."/>
        </authorList>
    </citation>
    <scope>NUCLEOTIDE SEQUENCE [LARGE SCALE GENOMIC DNA]</scope>
    <source>
        <strain evidence="1 2">CCMP2467</strain>
    </source>
</reference>
<gene>
    <name evidence="1" type="ORF">AK812_SmicGene12352</name>
</gene>
<sequence length="270" mass="30039">MTSLSLQVLAFFLELYHIPARYQIYRLIPKEELKVGSLLLRRRARFCASIAAVECFRRTGGDKLLLCLQDLGANIQVANQASLEDDKAGEAFTAWTLNNITGDSGCLLEFVAGVVLKAVDPDVLVKALAGLYQGMLMSLKFKFAGFPSRSPSEARGDRGRSLTDAVKQCLKRPSYRRTAKLQVTPVLVVLLPKDYHKWINQIINLSLKALAVHLAWKLQVILITIQGFSWASGGRCCKRFNPDESILDELIGLPLAAAGIWFQLKLLQHK</sequence>
<dbReference type="AlphaFoldDB" id="A0A1Q9EAP4"/>